<evidence type="ECO:0000259" key="1">
    <source>
        <dbReference type="PROSITE" id="PS50234"/>
    </source>
</evidence>
<reference evidence="2 3" key="1">
    <citation type="journal article" date="2012" name="Front. Microbiol.">
        <title>Complete genome of Ignavibacterium album, a metabolically versatile, flagellated, facultative anaerobe from the phylum Chlorobi.</title>
        <authorList>
            <person name="Liu Z."/>
            <person name="Frigaard N.-U."/>
            <person name="Vogl K."/>
            <person name="Iino T."/>
            <person name="Ohkuma M."/>
            <person name="Overmann J."/>
            <person name="Bryant D.A."/>
        </authorList>
    </citation>
    <scope>NUCLEOTIDE SEQUENCE [LARGE SCALE GENOMIC DNA]</scope>
    <source>
        <strain evidence="3">DSM 19864 / JCM 16511 / NBRC 101810 / Mat9-16</strain>
    </source>
</reference>
<name>I0AIV9_IGNAJ</name>
<dbReference type="EMBL" id="CP003418">
    <property type="protein sequence ID" value="AFH48916.1"/>
    <property type="molecule type" value="Genomic_DNA"/>
</dbReference>
<dbReference type="AlphaFoldDB" id="I0AIV9"/>
<dbReference type="Proteomes" id="UP000007394">
    <property type="component" value="Chromosome"/>
</dbReference>
<accession>I0AIV9</accession>
<evidence type="ECO:0000313" key="3">
    <source>
        <dbReference type="Proteomes" id="UP000007394"/>
    </source>
</evidence>
<protein>
    <recommendedName>
        <fullName evidence="1">VWFA domain-containing protein</fullName>
    </recommendedName>
</protein>
<dbReference type="PATRIC" id="fig|945713.3.peg.1209"/>
<dbReference type="HOGENOM" id="CLU_924235_0_0_10"/>
<feature type="domain" description="VWFA" evidence="1">
    <location>
        <begin position="50"/>
        <end position="309"/>
    </location>
</feature>
<organism evidence="2 3">
    <name type="scientific">Ignavibacterium album (strain DSM 19864 / JCM 16511 / NBRC 101810 / Mat9-16)</name>
    <dbReference type="NCBI Taxonomy" id="945713"/>
    <lineage>
        <taxon>Bacteria</taxon>
        <taxon>Pseudomonadati</taxon>
        <taxon>Ignavibacteriota</taxon>
        <taxon>Ignavibacteria</taxon>
        <taxon>Ignavibacteriales</taxon>
        <taxon>Ignavibacteriaceae</taxon>
        <taxon>Ignavibacterium</taxon>
    </lineage>
</organism>
<gene>
    <name evidence="2" type="ordered locus">IALB_1205</name>
</gene>
<evidence type="ECO:0000313" key="2">
    <source>
        <dbReference type="EMBL" id="AFH48916.1"/>
    </source>
</evidence>
<proteinExistence type="predicted"/>
<dbReference type="PROSITE" id="PS50234">
    <property type="entry name" value="VWFA"/>
    <property type="match status" value="1"/>
</dbReference>
<dbReference type="eggNOG" id="ENOG502ZA8E">
    <property type="taxonomic scope" value="Bacteria"/>
</dbReference>
<dbReference type="STRING" id="945713.IALB_1205"/>
<dbReference type="InterPro" id="IPR002035">
    <property type="entry name" value="VWF_A"/>
</dbReference>
<dbReference type="RefSeq" id="WP_014560071.1">
    <property type="nucleotide sequence ID" value="NC_017464.1"/>
</dbReference>
<dbReference type="KEGG" id="ial:IALB_1205"/>
<sequence length="312" mass="36513">MTVKKIIQTLFVLLIPISQIIFNTSCNSDVKSEQNESSAISYNKYFKNFNITILLDLSDRISNRKNPGQYKKDIVFVNNVLDAFKSYLKSKGVVQSEDRIKIIFYPYSNYEIYQQIADSLNINFSEYGFPERKKLFEEISSIYNRQLNNLYAFASNAKSYPGSDLFNYFKHRVTDDCIIADSSFINLLVILTDGYLYDVNSKYQQGNRFSFLIPEANHIQIFRKMNNWEEVFEKNDYGIINLSNDLSDLYVLVGEFNPASNSPKDFDILKKYWSGWLESQNVKKDHYKILKTDLNTLNRNVVFSFFNKIISQ</sequence>
<keyword evidence="3" id="KW-1185">Reference proteome</keyword>
<dbReference type="OrthoDB" id="945646at2"/>